<dbReference type="PANTHER" id="PTHR47158:SF1">
    <property type="entry name" value="OS08G0239000 PROTEIN"/>
    <property type="match status" value="1"/>
</dbReference>
<dbReference type="Pfam" id="PF05347">
    <property type="entry name" value="Complex1_LYR"/>
    <property type="match status" value="1"/>
</dbReference>
<reference evidence="3" key="1">
    <citation type="journal article" date="2013" name="Nat. Genet.">
        <title>The Capsella rubella genome and the genomic consequences of rapid mating system evolution.</title>
        <authorList>
            <person name="Slotte T."/>
            <person name="Hazzouri K.M."/>
            <person name="Agren J.A."/>
            <person name="Koenig D."/>
            <person name="Maumus F."/>
            <person name="Guo Y.L."/>
            <person name="Steige K."/>
            <person name="Platts A.E."/>
            <person name="Escobar J.S."/>
            <person name="Newman L.K."/>
            <person name="Wang W."/>
            <person name="Mandakova T."/>
            <person name="Vello E."/>
            <person name="Smith L.M."/>
            <person name="Henz S.R."/>
            <person name="Steffen J."/>
            <person name="Takuno S."/>
            <person name="Brandvain Y."/>
            <person name="Coop G."/>
            <person name="Andolfatto P."/>
            <person name="Hu T.T."/>
            <person name="Blanchette M."/>
            <person name="Clark R.M."/>
            <person name="Quesneville H."/>
            <person name="Nordborg M."/>
            <person name="Gaut B.S."/>
            <person name="Lysak M.A."/>
            <person name="Jenkins J."/>
            <person name="Grimwood J."/>
            <person name="Chapman J."/>
            <person name="Prochnik S."/>
            <person name="Shu S."/>
            <person name="Rokhsar D."/>
            <person name="Schmutz J."/>
            <person name="Weigel D."/>
            <person name="Wright S.I."/>
        </authorList>
    </citation>
    <scope>NUCLEOTIDE SEQUENCE [LARGE SCALE GENOMIC DNA]</scope>
    <source>
        <strain evidence="3">cv. Monte Gargano</strain>
    </source>
</reference>
<evidence type="ECO:0000313" key="3">
    <source>
        <dbReference type="Proteomes" id="UP000029121"/>
    </source>
</evidence>
<dbReference type="CDD" id="cd20264">
    <property type="entry name" value="Complex1_LYR_LYRM4"/>
    <property type="match status" value="1"/>
</dbReference>
<evidence type="ECO:0000313" key="2">
    <source>
        <dbReference type="EMBL" id="EOA21889.1"/>
    </source>
</evidence>
<proteinExistence type="predicted"/>
<dbReference type="PANTHER" id="PTHR47158">
    <property type="entry name" value="OS08G0239000 PROTEIN"/>
    <property type="match status" value="1"/>
</dbReference>
<dbReference type="InterPro" id="IPR045297">
    <property type="entry name" value="Complex1_LYR_LYRM4"/>
</dbReference>
<gene>
    <name evidence="2" type="ORF">CARUB_v10002366mg</name>
</gene>
<name>R0GYB6_9BRAS</name>
<dbReference type="eggNOG" id="KOG3801">
    <property type="taxonomic scope" value="Eukaryota"/>
</dbReference>
<feature type="domain" description="Complex 1 LYR protein" evidence="1">
    <location>
        <begin position="6"/>
        <end position="58"/>
    </location>
</feature>
<sequence>MGSRSELLSLCRALLRAGRQFPHYNLREYTKRRTMDGFRMNKNLTDQSKAYAEAKAQLVVVERSVKLYSLYPPPKTKNIM</sequence>
<dbReference type="Proteomes" id="UP000029121">
    <property type="component" value="Unassembled WGS sequence"/>
</dbReference>
<accession>R0GYB6</accession>
<dbReference type="AlphaFoldDB" id="R0GYB6"/>
<keyword evidence="3" id="KW-1185">Reference proteome</keyword>
<evidence type="ECO:0000259" key="1">
    <source>
        <dbReference type="Pfam" id="PF05347"/>
    </source>
</evidence>
<dbReference type="STRING" id="81985.R0GYB6"/>
<dbReference type="EMBL" id="KB870810">
    <property type="protein sequence ID" value="EOA21889.1"/>
    <property type="molecule type" value="Genomic_DNA"/>
</dbReference>
<dbReference type="InterPro" id="IPR008011">
    <property type="entry name" value="Complex1_LYR_dom"/>
</dbReference>
<protein>
    <recommendedName>
        <fullName evidence="1">Complex 1 LYR protein domain-containing protein</fullName>
    </recommendedName>
</protein>
<dbReference type="GO" id="GO:0016226">
    <property type="term" value="P:iron-sulfur cluster assembly"/>
    <property type="evidence" value="ECO:0007669"/>
    <property type="project" value="InterPro"/>
</dbReference>
<organism evidence="2 3">
    <name type="scientific">Capsella rubella</name>
    <dbReference type="NCBI Taxonomy" id="81985"/>
    <lineage>
        <taxon>Eukaryota</taxon>
        <taxon>Viridiplantae</taxon>
        <taxon>Streptophyta</taxon>
        <taxon>Embryophyta</taxon>
        <taxon>Tracheophyta</taxon>
        <taxon>Spermatophyta</taxon>
        <taxon>Magnoliopsida</taxon>
        <taxon>eudicotyledons</taxon>
        <taxon>Gunneridae</taxon>
        <taxon>Pentapetalae</taxon>
        <taxon>rosids</taxon>
        <taxon>malvids</taxon>
        <taxon>Brassicales</taxon>
        <taxon>Brassicaceae</taxon>
        <taxon>Camelineae</taxon>
        <taxon>Capsella</taxon>
    </lineage>
</organism>